<comment type="caution">
    <text evidence="2">The sequence shown here is derived from an EMBL/GenBank/DDBJ whole genome shotgun (WGS) entry which is preliminary data.</text>
</comment>
<dbReference type="InterPro" id="IPR002156">
    <property type="entry name" value="RNaseH_domain"/>
</dbReference>
<dbReference type="InterPro" id="IPR036397">
    <property type="entry name" value="RNaseH_sf"/>
</dbReference>
<dbReference type="InterPro" id="IPR012337">
    <property type="entry name" value="RNaseH-like_sf"/>
</dbReference>
<evidence type="ECO:0000259" key="1">
    <source>
        <dbReference type="PROSITE" id="PS50879"/>
    </source>
</evidence>
<dbReference type="Pfam" id="PF00075">
    <property type="entry name" value="RNase_H"/>
    <property type="match status" value="1"/>
</dbReference>
<protein>
    <recommendedName>
        <fullName evidence="1">RNase H type-1 domain-containing protein</fullName>
    </recommendedName>
</protein>
<sequence>MEVHGGADIHSSVLEDPMLEQVDVPEGGCDPVESPCWSRLLAGPVTSLRRAHAGAEDEKQYALFTDGSCRIVGKHRRWKAAVWSPTWRVAEAAEGQGESSQFAEVKAIQLALDSAEREKWPTLYLYTESWMVANALWGWLQQWKRSNWQRRGKPIWAAPLWQDIAARLEKLVVKVCHVDAHIPKSWATEEHQNNQQVDQAAKIEVAQVDLDWQRKGELFIAQ</sequence>
<accession>A0ABC9YFF0</accession>
<dbReference type="Proteomes" id="UP001623348">
    <property type="component" value="Unassembled WGS sequence"/>
</dbReference>
<organism evidence="2 3">
    <name type="scientific">Grus japonensis</name>
    <name type="common">Japanese crane</name>
    <name type="synonym">Red-crowned crane</name>
    <dbReference type="NCBI Taxonomy" id="30415"/>
    <lineage>
        <taxon>Eukaryota</taxon>
        <taxon>Metazoa</taxon>
        <taxon>Chordata</taxon>
        <taxon>Craniata</taxon>
        <taxon>Vertebrata</taxon>
        <taxon>Euteleostomi</taxon>
        <taxon>Archelosauria</taxon>
        <taxon>Archosauria</taxon>
        <taxon>Dinosauria</taxon>
        <taxon>Saurischia</taxon>
        <taxon>Theropoda</taxon>
        <taxon>Coelurosauria</taxon>
        <taxon>Aves</taxon>
        <taxon>Neognathae</taxon>
        <taxon>Neoaves</taxon>
        <taxon>Gruiformes</taxon>
        <taxon>Gruidae</taxon>
        <taxon>Grus</taxon>
    </lineage>
</organism>
<evidence type="ECO:0000313" key="3">
    <source>
        <dbReference type="Proteomes" id="UP001623348"/>
    </source>
</evidence>
<name>A0ABC9YFF0_GRUJA</name>
<evidence type="ECO:0000313" key="2">
    <source>
        <dbReference type="EMBL" id="GAB0208306.1"/>
    </source>
</evidence>
<proteinExistence type="predicted"/>
<dbReference type="PROSITE" id="PS50879">
    <property type="entry name" value="RNASE_H_1"/>
    <property type="match status" value="1"/>
</dbReference>
<dbReference type="AlphaFoldDB" id="A0ABC9YFF0"/>
<dbReference type="EMBL" id="BAAFJT010000258">
    <property type="protein sequence ID" value="GAB0208306.1"/>
    <property type="molecule type" value="Genomic_DNA"/>
</dbReference>
<gene>
    <name evidence="2" type="ORF">GRJ2_003296300</name>
</gene>
<dbReference type="Gene3D" id="3.30.420.10">
    <property type="entry name" value="Ribonuclease H-like superfamily/Ribonuclease H"/>
    <property type="match status" value="1"/>
</dbReference>
<dbReference type="SUPFAM" id="SSF53098">
    <property type="entry name" value="Ribonuclease H-like"/>
    <property type="match status" value="1"/>
</dbReference>
<feature type="domain" description="RNase H type-1" evidence="1">
    <location>
        <begin position="57"/>
        <end position="206"/>
    </location>
</feature>
<reference evidence="2 3" key="1">
    <citation type="submission" date="2024-06" db="EMBL/GenBank/DDBJ databases">
        <title>The draft genome of Grus japonensis, version 3.</title>
        <authorList>
            <person name="Nabeshima K."/>
            <person name="Suzuki S."/>
            <person name="Onuma M."/>
        </authorList>
    </citation>
    <scope>NUCLEOTIDE SEQUENCE [LARGE SCALE GENOMIC DNA]</scope>
    <source>
        <strain evidence="2 3">451A</strain>
    </source>
</reference>
<keyword evidence="3" id="KW-1185">Reference proteome</keyword>